<dbReference type="InterPro" id="IPR050330">
    <property type="entry name" value="Bact_OuterMem_StrucFunc"/>
</dbReference>
<evidence type="ECO:0000256" key="4">
    <source>
        <dbReference type="ARBA" id="ARBA00022692"/>
    </source>
</evidence>
<evidence type="ECO:0000256" key="9">
    <source>
        <dbReference type="SAM" id="Phobius"/>
    </source>
</evidence>
<feature type="region of interest" description="Disordered" evidence="8">
    <location>
        <begin position="86"/>
        <end position="107"/>
    </location>
</feature>
<keyword evidence="5 9" id="KW-1133">Transmembrane helix</keyword>
<evidence type="ECO:0000256" key="2">
    <source>
        <dbReference type="ARBA" id="ARBA00008914"/>
    </source>
</evidence>
<evidence type="ECO:0000313" key="12">
    <source>
        <dbReference type="Proteomes" id="UP000270261"/>
    </source>
</evidence>
<feature type="domain" description="OmpA-like" evidence="10">
    <location>
        <begin position="149"/>
        <end position="271"/>
    </location>
</feature>
<comment type="caution">
    <text evidence="11">The sequence shown here is derived from an EMBL/GenBank/DDBJ whole genome shotgun (WGS) entry which is preliminary data.</text>
</comment>
<reference evidence="11 12" key="1">
    <citation type="submission" date="2018-11" db="EMBL/GenBank/DDBJ databases">
        <title>Genome sequencing of Lautropia sp. KCOM 2505 (= ChDC F240).</title>
        <authorList>
            <person name="Kook J.-K."/>
            <person name="Park S.-N."/>
            <person name="Lim Y.K."/>
        </authorList>
    </citation>
    <scope>NUCLEOTIDE SEQUENCE [LARGE SCALE GENOMIC DNA]</scope>
    <source>
        <strain evidence="11 12">KCOM 2505</strain>
    </source>
</reference>
<dbReference type="AlphaFoldDB" id="A0A426FR97"/>
<dbReference type="GO" id="GO:0005886">
    <property type="term" value="C:plasma membrane"/>
    <property type="evidence" value="ECO:0007669"/>
    <property type="project" value="UniProtKB-SubCell"/>
</dbReference>
<evidence type="ECO:0000313" key="11">
    <source>
        <dbReference type="EMBL" id="RRN45161.1"/>
    </source>
</evidence>
<dbReference type="Pfam" id="PF00691">
    <property type="entry name" value="OmpA"/>
    <property type="match status" value="1"/>
</dbReference>
<dbReference type="PROSITE" id="PS51123">
    <property type="entry name" value="OMPA_2"/>
    <property type="match status" value="1"/>
</dbReference>
<accession>A0A426FR97</accession>
<evidence type="ECO:0000256" key="8">
    <source>
        <dbReference type="SAM" id="MobiDB-lite"/>
    </source>
</evidence>
<evidence type="ECO:0000256" key="5">
    <source>
        <dbReference type="ARBA" id="ARBA00022989"/>
    </source>
</evidence>
<keyword evidence="4 9" id="KW-0812">Transmembrane</keyword>
<comment type="similarity">
    <text evidence="2">Belongs to the MotB family.</text>
</comment>
<dbReference type="InterPro" id="IPR006665">
    <property type="entry name" value="OmpA-like"/>
</dbReference>
<comment type="subcellular location">
    <subcellularLocation>
        <location evidence="1">Cell membrane</location>
        <topology evidence="1">Single-pass membrane protein</topology>
    </subcellularLocation>
</comment>
<evidence type="ECO:0000256" key="6">
    <source>
        <dbReference type="ARBA" id="ARBA00023136"/>
    </source>
</evidence>
<dbReference type="PANTHER" id="PTHR30329">
    <property type="entry name" value="STATOR ELEMENT OF FLAGELLAR MOTOR COMPLEX"/>
    <property type="match status" value="1"/>
</dbReference>
<keyword evidence="3" id="KW-1003">Cell membrane</keyword>
<sequence>MSGPAGKKVQPIVIKRIKKGGHGHHGGAWKIAYADFVTAMMAFFLLMWLLSSASENTLKGISEYFQQPLKLSLIGGAGVGDATAPVPGGGTDLTRKDGQVNKGITKGKDKKKDVKLQKLKERLEASIMKVPALEALRDQIRLEMTVDGLSIQIVDANRKPLFASGKSTVLSPQMRELMRTIGKLLNDVENPISLSGHTDATPYSGGATGGYSNWELSTERANSSRRELVLGGLAPDKVLRVQGLGPVVPLVKENPNDPMNRRIAIVVLNEEAQARILSGTEVTTSDVESATQSIQNAATVGAAKPALPAEPAPAASKP</sequence>
<keyword evidence="6 7" id="KW-0472">Membrane</keyword>
<dbReference type="Pfam" id="PF13677">
    <property type="entry name" value="MotB_plug"/>
    <property type="match status" value="1"/>
</dbReference>
<keyword evidence="12" id="KW-1185">Reference proteome</keyword>
<dbReference type="OrthoDB" id="9809186at2"/>
<dbReference type="InterPro" id="IPR036737">
    <property type="entry name" value="OmpA-like_sf"/>
</dbReference>
<evidence type="ECO:0000256" key="3">
    <source>
        <dbReference type="ARBA" id="ARBA00022475"/>
    </source>
</evidence>
<proteinExistence type="inferred from homology"/>
<dbReference type="Gene3D" id="3.30.1330.60">
    <property type="entry name" value="OmpA-like domain"/>
    <property type="match status" value="1"/>
</dbReference>
<dbReference type="PANTHER" id="PTHR30329:SF21">
    <property type="entry name" value="LIPOPROTEIN YIAD-RELATED"/>
    <property type="match status" value="1"/>
</dbReference>
<dbReference type="CDD" id="cd07185">
    <property type="entry name" value="OmpA_C-like"/>
    <property type="match status" value="1"/>
</dbReference>
<evidence type="ECO:0000256" key="7">
    <source>
        <dbReference type="PROSITE-ProRule" id="PRU00473"/>
    </source>
</evidence>
<dbReference type="Proteomes" id="UP000270261">
    <property type="component" value="Unassembled WGS sequence"/>
</dbReference>
<dbReference type="NCBIfam" id="NF006548">
    <property type="entry name" value="PRK09041.1"/>
    <property type="match status" value="1"/>
</dbReference>
<dbReference type="RefSeq" id="WP_125094591.1">
    <property type="nucleotide sequence ID" value="NZ_RRUE01000001.1"/>
</dbReference>
<dbReference type="InterPro" id="IPR025713">
    <property type="entry name" value="MotB-like_N_dom"/>
</dbReference>
<protein>
    <submittedName>
        <fullName evidence="11">Motility protein MotB</fullName>
    </submittedName>
</protein>
<dbReference type="SUPFAM" id="SSF103088">
    <property type="entry name" value="OmpA-like"/>
    <property type="match status" value="1"/>
</dbReference>
<evidence type="ECO:0000259" key="10">
    <source>
        <dbReference type="PROSITE" id="PS51123"/>
    </source>
</evidence>
<feature type="transmembrane region" description="Helical" evidence="9">
    <location>
        <begin position="31"/>
        <end position="50"/>
    </location>
</feature>
<evidence type="ECO:0000256" key="1">
    <source>
        <dbReference type="ARBA" id="ARBA00004162"/>
    </source>
</evidence>
<organism evidence="11 12">
    <name type="scientific">Lautropia dentalis</name>
    <dbReference type="NCBI Taxonomy" id="2490857"/>
    <lineage>
        <taxon>Bacteria</taxon>
        <taxon>Pseudomonadati</taxon>
        <taxon>Pseudomonadota</taxon>
        <taxon>Betaproteobacteria</taxon>
        <taxon>Burkholderiales</taxon>
        <taxon>Burkholderiaceae</taxon>
        <taxon>Lautropia</taxon>
    </lineage>
</organism>
<name>A0A426FR97_9BURK</name>
<dbReference type="EMBL" id="RRUE01000001">
    <property type="protein sequence ID" value="RRN45161.1"/>
    <property type="molecule type" value="Genomic_DNA"/>
</dbReference>
<gene>
    <name evidence="11" type="primary">motB</name>
    <name evidence="11" type="ORF">EHV23_02645</name>
</gene>